<name>A0L592_MAGMM</name>
<dbReference type="STRING" id="156889.Mmc1_0614"/>
<dbReference type="HOGENOM" id="CLU_009227_1_1_5"/>
<reference evidence="2 3" key="2">
    <citation type="journal article" date="2012" name="Int. J. Syst. Evol. Microbiol.">
        <title>Magnetococcus marinus gen. nov., sp. nov., a marine, magnetotactic bacterium that represents a novel lineage (Magnetococcaceae fam. nov.; Magnetococcales ord. nov.) at the base of the Alphaproteobacteria.</title>
        <authorList>
            <person name="Bazylinski D.A."/>
            <person name="Williams T.J."/>
            <person name="Lefevre C.T."/>
            <person name="Berg R.J."/>
            <person name="Zhang C.L."/>
            <person name="Bowser S.S."/>
            <person name="Dean A.J."/>
            <person name="Beveridge T.J."/>
        </authorList>
    </citation>
    <scope>NUCLEOTIDE SEQUENCE [LARGE SCALE GENOMIC DNA]</scope>
    <source>
        <strain evidence="3">ATCC BAA-1437 / JCM 17883 / MC-1</strain>
    </source>
</reference>
<dbReference type="SMART" id="SM00861">
    <property type="entry name" value="Transket_pyr"/>
    <property type="match status" value="1"/>
</dbReference>
<dbReference type="Gene3D" id="3.40.50.970">
    <property type="match status" value="1"/>
</dbReference>
<dbReference type="RefSeq" id="WP_011712302.1">
    <property type="nucleotide sequence ID" value="NC_008576.1"/>
</dbReference>
<dbReference type="InterPro" id="IPR029061">
    <property type="entry name" value="THDP-binding"/>
</dbReference>
<dbReference type="EMBL" id="CP000471">
    <property type="protein sequence ID" value="ABK43135.1"/>
    <property type="molecule type" value="Genomic_DNA"/>
</dbReference>
<dbReference type="CDD" id="cd07033">
    <property type="entry name" value="TPP_PYR_DXS_TK_like"/>
    <property type="match status" value="1"/>
</dbReference>
<dbReference type="SUPFAM" id="SSF52518">
    <property type="entry name" value="Thiamin diphosphate-binding fold (THDP-binding)"/>
    <property type="match status" value="1"/>
</dbReference>
<dbReference type="Gene3D" id="3.40.50.920">
    <property type="match status" value="1"/>
</dbReference>
<keyword evidence="3" id="KW-1185">Reference proteome</keyword>
<dbReference type="KEGG" id="mgm:Mmc1_0614"/>
<evidence type="ECO:0000259" key="1">
    <source>
        <dbReference type="SMART" id="SM00861"/>
    </source>
</evidence>
<reference evidence="3" key="1">
    <citation type="journal article" date="2009" name="Appl. Environ. Microbiol.">
        <title>Complete genome sequence of the chemolithoautotrophic marine magnetotactic coccus strain MC-1.</title>
        <authorList>
            <person name="Schubbe S."/>
            <person name="Williams T.J."/>
            <person name="Xie G."/>
            <person name="Kiss H.E."/>
            <person name="Brettin T.S."/>
            <person name="Martinez D."/>
            <person name="Ross C.A."/>
            <person name="Schuler D."/>
            <person name="Cox B.L."/>
            <person name="Nealson K.H."/>
            <person name="Bazylinski D.A."/>
        </authorList>
    </citation>
    <scope>NUCLEOTIDE SEQUENCE [LARGE SCALE GENOMIC DNA]</scope>
    <source>
        <strain evidence="3">ATCC BAA-1437 / JCM 17883 / MC-1</strain>
    </source>
</reference>
<dbReference type="Pfam" id="PF02780">
    <property type="entry name" value="Transketolase_C"/>
    <property type="match status" value="1"/>
</dbReference>
<feature type="domain" description="Transketolase-like pyrimidine-binding" evidence="1">
    <location>
        <begin position="5"/>
        <end position="173"/>
    </location>
</feature>
<dbReference type="OrthoDB" id="8732661at2"/>
<dbReference type="PANTHER" id="PTHR43825">
    <property type="entry name" value="PYRUVATE DEHYDROGENASE E1 COMPONENT"/>
    <property type="match status" value="1"/>
</dbReference>
<evidence type="ECO:0000313" key="2">
    <source>
        <dbReference type="EMBL" id="ABK43135.1"/>
    </source>
</evidence>
<dbReference type="eggNOG" id="COG3958">
    <property type="taxonomic scope" value="Bacteria"/>
</dbReference>
<dbReference type="AlphaFoldDB" id="A0L592"/>
<accession>A0L592</accession>
<protein>
    <submittedName>
        <fullName evidence="2">Transketolase, central region</fullName>
    </submittedName>
</protein>
<dbReference type="InterPro" id="IPR009014">
    <property type="entry name" value="Transketo_C/PFOR_II"/>
</dbReference>
<sequence>MSGIKTMRDAMIARILDLMATDERLFFLSADMGAPLLDTLRESYPKRFINVGIAEQNLINVAAGLAMEGCCVYTLAIAPFYLRAFEQIRNNLSIAARFNPLNVNMMGIGGGVSYDISGPSHHALEDLATLRSLPDVAVISPADWLAASQLPDFAQTAPYPKYIRLDGKGHEPVTTQPMVWRQGFQTLQQGARAALLTTGFMTQKGQKLVAELGEADIGHIDLFQFTRDLDEQALAQTLRGYGRLVTLHEGYLGRGGLDTLIDTLCRQHGLSMPVTHLGFPLAHQFLFAPREHLHAACGMGIEDVKTALLA</sequence>
<gene>
    <name evidence="2" type="ordered locus">Mmc1_0614</name>
</gene>
<evidence type="ECO:0000313" key="3">
    <source>
        <dbReference type="Proteomes" id="UP000002586"/>
    </source>
</evidence>
<dbReference type="InterPro" id="IPR033248">
    <property type="entry name" value="Transketolase_C"/>
</dbReference>
<dbReference type="Proteomes" id="UP000002586">
    <property type="component" value="Chromosome"/>
</dbReference>
<dbReference type="PANTHER" id="PTHR43825:SF5">
    <property type="entry name" value="HYPOTHETICAL TRANSKETOLASE FAMILY PROTEIN"/>
    <property type="match status" value="1"/>
</dbReference>
<dbReference type="InterPro" id="IPR005475">
    <property type="entry name" value="Transketolase-like_Pyr-bd"/>
</dbReference>
<dbReference type="SUPFAM" id="SSF52922">
    <property type="entry name" value="TK C-terminal domain-like"/>
    <property type="match status" value="1"/>
</dbReference>
<dbReference type="InterPro" id="IPR051157">
    <property type="entry name" value="PDH/Transketolase"/>
</dbReference>
<dbReference type="Pfam" id="PF02779">
    <property type="entry name" value="Transket_pyr"/>
    <property type="match status" value="1"/>
</dbReference>
<organism evidence="2 3">
    <name type="scientific">Magnetococcus marinus (strain ATCC BAA-1437 / JCM 17883 / MC-1)</name>
    <dbReference type="NCBI Taxonomy" id="156889"/>
    <lineage>
        <taxon>Bacteria</taxon>
        <taxon>Pseudomonadati</taxon>
        <taxon>Pseudomonadota</taxon>
        <taxon>Magnetococcia</taxon>
        <taxon>Magnetococcales</taxon>
        <taxon>Magnetococcaceae</taxon>
        <taxon>Magnetococcus</taxon>
    </lineage>
</organism>
<proteinExistence type="predicted"/>